<evidence type="ECO:0000256" key="1">
    <source>
        <dbReference type="ARBA" id="ARBA00008490"/>
    </source>
</evidence>
<dbReference type="PANTHER" id="PTHR38108:SF1">
    <property type="entry name" value="UPF0319 PROTEIN YCCT"/>
    <property type="match status" value="1"/>
</dbReference>
<evidence type="ECO:0000313" key="4">
    <source>
        <dbReference type="EMBL" id="MCQ1058270.1"/>
    </source>
</evidence>
<comment type="caution">
    <text evidence="4">The sequence shown here is derived from an EMBL/GenBank/DDBJ whole genome shotgun (WGS) entry which is preliminary data.</text>
</comment>
<reference evidence="4 5" key="1">
    <citation type="submission" date="2022-07" db="EMBL/GenBank/DDBJ databases">
        <title>Photobacterium pectinilyticum sp. nov., a marine bacterium isolated from surface seawater of Qingdao offshore.</title>
        <authorList>
            <person name="Wang X."/>
        </authorList>
    </citation>
    <scope>NUCLEOTIDE SEQUENCE [LARGE SCALE GENOMIC DNA]</scope>
    <source>
        <strain evidence="4 5">ZSDE20</strain>
    </source>
</reference>
<comment type="similarity">
    <text evidence="1">Belongs to the UPF0319 family.</text>
</comment>
<dbReference type="RefSeq" id="WP_255042117.1">
    <property type="nucleotide sequence ID" value="NZ_JANEYT010000017.1"/>
</dbReference>
<dbReference type="PANTHER" id="PTHR38108">
    <property type="entry name" value="UPF0319 PROTEIN YCCT"/>
    <property type="match status" value="1"/>
</dbReference>
<proteinExistence type="inferred from homology"/>
<name>A0ABT1N0P4_9GAMM</name>
<evidence type="ECO:0000313" key="5">
    <source>
        <dbReference type="Proteomes" id="UP001524460"/>
    </source>
</evidence>
<evidence type="ECO:0000256" key="2">
    <source>
        <dbReference type="ARBA" id="ARBA00022729"/>
    </source>
</evidence>
<protein>
    <submittedName>
        <fullName evidence="4">DUF2057 domain-containing protein</fullName>
    </submittedName>
</protein>
<evidence type="ECO:0000256" key="3">
    <source>
        <dbReference type="SAM" id="SignalP"/>
    </source>
</evidence>
<dbReference type="InterPro" id="IPR018635">
    <property type="entry name" value="UPF0319"/>
</dbReference>
<feature type="chain" id="PRO_5045366751" evidence="3">
    <location>
        <begin position="23"/>
        <end position="221"/>
    </location>
</feature>
<dbReference type="EMBL" id="JANEYT010000017">
    <property type="protein sequence ID" value="MCQ1058270.1"/>
    <property type="molecule type" value="Genomic_DNA"/>
</dbReference>
<accession>A0ABT1N0P4</accession>
<organism evidence="4 5">
    <name type="scientific">Photobacterium pectinilyticum</name>
    <dbReference type="NCBI Taxonomy" id="2906793"/>
    <lineage>
        <taxon>Bacteria</taxon>
        <taxon>Pseudomonadati</taxon>
        <taxon>Pseudomonadota</taxon>
        <taxon>Gammaproteobacteria</taxon>
        <taxon>Vibrionales</taxon>
        <taxon>Vibrionaceae</taxon>
        <taxon>Photobacterium</taxon>
    </lineage>
</organism>
<gene>
    <name evidence="4" type="ORF">NHN17_09385</name>
</gene>
<dbReference type="Proteomes" id="UP001524460">
    <property type="component" value="Unassembled WGS sequence"/>
</dbReference>
<sequence length="221" mass="24249">MINTLKTFIATTALLSAGIANAAVEVTFDKDLELLVANGESMGLLAKSPESITLDNGANQLVVRVSKLVSYSGEYKKLISEPVVLTFDVEDTELSVGPTRHIVRDHQINGFDKNPVMKIDEGSQSFDSFHQGILLRTSGMMRDYVKELDDYNLAQGFVAKDVRPQLLLTSASGPAVATKPQQIQPEVSLAVNDNALILLQADYLRLTAEQKQTFLHWAQSQ</sequence>
<dbReference type="Pfam" id="PF09829">
    <property type="entry name" value="DUF2057"/>
    <property type="match status" value="1"/>
</dbReference>
<keyword evidence="2 3" id="KW-0732">Signal</keyword>
<feature type="signal peptide" evidence="3">
    <location>
        <begin position="1"/>
        <end position="22"/>
    </location>
</feature>
<keyword evidence="5" id="KW-1185">Reference proteome</keyword>